<dbReference type="NCBIfam" id="TIGR00216">
    <property type="entry name" value="ispH_lytB"/>
    <property type="match status" value="1"/>
</dbReference>
<feature type="binding site" evidence="5">
    <location>
        <position position="137"/>
    </location>
    <ligand>
        <name>isopentenyl diphosphate</name>
        <dbReference type="ChEBI" id="CHEBI:128769"/>
    </ligand>
</feature>
<evidence type="ECO:0000256" key="2">
    <source>
        <dbReference type="ARBA" id="ARBA00022723"/>
    </source>
</evidence>
<keyword evidence="2 5" id="KW-0479">Metal-binding</keyword>
<organism evidence="6">
    <name type="scientific">Solibacter usitatus (strain Ellin6076)</name>
    <dbReference type="NCBI Taxonomy" id="234267"/>
    <lineage>
        <taxon>Bacteria</taxon>
        <taxon>Pseudomonadati</taxon>
        <taxon>Acidobacteriota</taxon>
        <taxon>Terriglobia</taxon>
        <taxon>Bryobacterales</taxon>
        <taxon>Solibacteraceae</taxon>
        <taxon>Candidatus Solibacter</taxon>
    </lineage>
</organism>
<dbReference type="KEGG" id="sus:Acid_1259"/>
<feature type="binding site" evidence="5">
    <location>
        <position position="54"/>
    </location>
    <ligand>
        <name>(2E)-4-hydroxy-3-methylbut-2-enyl diphosphate</name>
        <dbReference type="ChEBI" id="CHEBI:128753"/>
    </ligand>
</feature>
<dbReference type="FunCoup" id="Q029M3">
    <property type="interactions" value="479"/>
</dbReference>
<feature type="binding site" evidence="5">
    <location>
        <position position="236"/>
    </location>
    <ligand>
        <name>isopentenyl diphosphate</name>
        <dbReference type="ChEBI" id="CHEBI:128769"/>
    </ligand>
</feature>
<feature type="active site" description="Proton donor" evidence="5">
    <location>
        <position position="139"/>
    </location>
</feature>
<evidence type="ECO:0000256" key="3">
    <source>
        <dbReference type="ARBA" id="ARBA00023004"/>
    </source>
</evidence>
<comment type="pathway">
    <text evidence="5">Isoprenoid biosynthesis; dimethylallyl diphosphate biosynthesis; dimethylallyl diphosphate from (2E)-4-hydroxy-3-methylbutenyl diphosphate: step 1/1.</text>
</comment>
<feature type="binding site" evidence="5">
    <location>
        <position position="87"/>
    </location>
    <ligand>
        <name>dimethylallyl diphosphate</name>
        <dbReference type="ChEBI" id="CHEBI:57623"/>
    </ligand>
</feature>
<dbReference type="Gene3D" id="3.40.50.11270">
    <property type="match status" value="1"/>
</dbReference>
<dbReference type="GO" id="GO:0050992">
    <property type="term" value="P:dimethylallyl diphosphate biosynthetic process"/>
    <property type="evidence" value="ECO:0007669"/>
    <property type="project" value="UniProtKB-UniRule"/>
</dbReference>
<dbReference type="STRING" id="234267.Acid_1259"/>
<evidence type="ECO:0000256" key="1">
    <source>
        <dbReference type="ARBA" id="ARBA00022485"/>
    </source>
</evidence>
<dbReference type="CDD" id="cd13944">
    <property type="entry name" value="lytB_ispH"/>
    <property type="match status" value="1"/>
</dbReference>
<keyword evidence="4 5" id="KW-0411">Iron-sulfur</keyword>
<feature type="binding site" evidence="5">
    <location>
        <position position="137"/>
    </location>
    <ligand>
        <name>(2E)-4-hydroxy-3-methylbut-2-enyl diphosphate</name>
        <dbReference type="ChEBI" id="CHEBI:128753"/>
    </ligand>
</feature>
<dbReference type="UniPathway" id="UPA00056">
    <property type="reaction ID" value="UER00097"/>
</dbReference>
<dbReference type="EC" id="1.17.7.4" evidence="5"/>
<keyword evidence="1 5" id="KW-0004">4Fe-4S</keyword>
<dbReference type="AlphaFoldDB" id="Q029M3"/>
<feature type="binding site" evidence="5">
    <location>
        <position position="207"/>
    </location>
    <ligand>
        <name>[4Fe-4S] cluster</name>
        <dbReference type="ChEBI" id="CHEBI:49883"/>
    </ligand>
</feature>
<dbReference type="eggNOG" id="COG0761">
    <property type="taxonomic scope" value="Bacteria"/>
</dbReference>
<comment type="similarity">
    <text evidence="5">Belongs to the IspH family.</text>
</comment>
<gene>
    <name evidence="5" type="primary">ispH</name>
    <name evidence="6" type="ordered locus">Acid_1259</name>
</gene>
<dbReference type="EMBL" id="CP000473">
    <property type="protein sequence ID" value="ABJ82253.1"/>
    <property type="molecule type" value="Genomic_DNA"/>
</dbReference>
<feature type="binding site" evidence="5">
    <location>
        <position position="237"/>
    </location>
    <ligand>
        <name>(2E)-4-hydroxy-3-methylbut-2-enyl diphosphate</name>
        <dbReference type="ChEBI" id="CHEBI:128753"/>
    </ligand>
</feature>
<feature type="binding site" evidence="5">
    <location>
        <position position="236"/>
    </location>
    <ligand>
        <name>dimethylallyl diphosphate</name>
        <dbReference type="ChEBI" id="CHEBI:57623"/>
    </ligand>
</feature>
<dbReference type="HAMAP" id="MF_00191">
    <property type="entry name" value="IspH"/>
    <property type="match status" value="1"/>
</dbReference>
<sequence>MPLKPFAPNFGAEKKIFLLKPRGFCAGVVRAIDVVKIALDLYGPPVYVRKEIVHNKHVVEELREAGAVFVEELDEVPSGARAIFSAHGVSPAVRAQAKERNLEIIDATCPLVTKVHLEAVRFARDGFSIVLIGHKDHDEVIGTLGEVPDRSYLVETTDDVDNLVLPDPTRVRYLTQTTLSLDETRDIVDRLKQRFPMIEGPHSQDICYATENRQMAVKAISTNVDLLLVVGSENSSNSKRLVEVGDNFGVRSHLVNDRGDVDASWLDGVKNVGVTAGASAPEHLVQELIEFLREWGFEGLEEIELVDEDVRFSLPAELTISIQ</sequence>
<feature type="binding site" evidence="5">
    <location>
        <position position="279"/>
    </location>
    <ligand>
        <name>dimethylallyl diphosphate</name>
        <dbReference type="ChEBI" id="CHEBI:57623"/>
    </ligand>
</feature>
<keyword evidence="3 5" id="KW-0408">Iron</keyword>
<accession>Q029M3</accession>
<dbReference type="UniPathway" id="UPA00059">
    <property type="reaction ID" value="UER00105"/>
</dbReference>
<feature type="binding site" evidence="5">
    <location>
        <position position="235"/>
    </location>
    <ligand>
        <name>(2E)-4-hydroxy-3-methylbut-2-enyl diphosphate</name>
        <dbReference type="ChEBI" id="CHEBI:128753"/>
    </ligand>
</feature>
<dbReference type="Pfam" id="PF02401">
    <property type="entry name" value="LYTB"/>
    <property type="match status" value="1"/>
</dbReference>
<feature type="binding site" evidence="5">
    <location>
        <position position="177"/>
    </location>
    <ligand>
        <name>(2E)-4-hydroxy-3-methylbut-2-enyl diphosphate</name>
        <dbReference type="ChEBI" id="CHEBI:128753"/>
    </ligand>
</feature>
<feature type="binding site" evidence="5">
    <location>
        <position position="87"/>
    </location>
    <ligand>
        <name>isopentenyl diphosphate</name>
        <dbReference type="ChEBI" id="CHEBI:128769"/>
    </ligand>
</feature>
<evidence type="ECO:0000313" key="6">
    <source>
        <dbReference type="EMBL" id="ABJ82253.1"/>
    </source>
</evidence>
<feature type="binding site" evidence="5">
    <location>
        <position position="25"/>
    </location>
    <ligand>
        <name>[4Fe-4S] cluster</name>
        <dbReference type="ChEBI" id="CHEBI:49883"/>
    </ligand>
</feature>
<dbReference type="GO" id="GO:0051745">
    <property type="term" value="F:4-hydroxy-3-methylbut-2-enyl diphosphate reductase activity"/>
    <property type="evidence" value="ECO:0007669"/>
    <property type="project" value="UniProtKB-UniRule"/>
</dbReference>
<proteinExistence type="inferred from homology"/>
<feature type="binding site" evidence="5">
    <location>
        <position position="279"/>
    </location>
    <ligand>
        <name>(2E)-4-hydroxy-3-methylbut-2-enyl diphosphate</name>
        <dbReference type="ChEBI" id="CHEBI:128753"/>
    </ligand>
</feature>
<comment type="cofactor">
    <cofactor evidence="5">
        <name>[4Fe-4S] cluster</name>
        <dbReference type="ChEBI" id="CHEBI:49883"/>
    </cofactor>
    <text evidence="5">Binds 1 [4Fe-4S] cluster per subunit.</text>
</comment>
<keyword evidence="5" id="KW-0414">Isoprene biosynthesis</keyword>
<dbReference type="GO" id="GO:0016114">
    <property type="term" value="P:terpenoid biosynthetic process"/>
    <property type="evidence" value="ECO:0007669"/>
    <property type="project" value="UniProtKB-UniRule"/>
</dbReference>
<dbReference type="Gene3D" id="3.40.1010.20">
    <property type="entry name" value="4-hydroxy-3-methylbut-2-enyl diphosphate reductase, catalytic domain"/>
    <property type="match status" value="2"/>
</dbReference>
<feature type="binding site" evidence="5">
    <location>
        <position position="235"/>
    </location>
    <ligand>
        <name>dimethylallyl diphosphate</name>
        <dbReference type="ChEBI" id="CHEBI:57623"/>
    </ligand>
</feature>
<dbReference type="PANTHER" id="PTHR30426">
    <property type="entry name" value="4-HYDROXY-3-METHYLBUT-2-ENYL DIPHOSPHATE REDUCTASE"/>
    <property type="match status" value="1"/>
</dbReference>
<dbReference type="OrthoDB" id="9777362at2"/>
<comment type="catalytic activity">
    <reaction evidence="5">
        <text>dimethylallyl diphosphate + 2 oxidized [2Fe-2S]-[ferredoxin] + H2O = (2E)-4-hydroxy-3-methylbut-2-enyl diphosphate + 2 reduced [2Fe-2S]-[ferredoxin] + 2 H(+)</text>
        <dbReference type="Rhea" id="RHEA:24825"/>
        <dbReference type="Rhea" id="RHEA-COMP:10000"/>
        <dbReference type="Rhea" id="RHEA-COMP:10001"/>
        <dbReference type="ChEBI" id="CHEBI:15377"/>
        <dbReference type="ChEBI" id="CHEBI:15378"/>
        <dbReference type="ChEBI" id="CHEBI:33737"/>
        <dbReference type="ChEBI" id="CHEBI:33738"/>
        <dbReference type="ChEBI" id="CHEBI:57623"/>
        <dbReference type="ChEBI" id="CHEBI:128753"/>
        <dbReference type="EC" id="1.17.7.4"/>
    </reaction>
</comment>
<feature type="binding site" evidence="5">
    <location>
        <position position="109"/>
    </location>
    <ligand>
        <name>[4Fe-4S] cluster</name>
        <dbReference type="ChEBI" id="CHEBI:49883"/>
    </ligand>
</feature>
<feature type="binding site" evidence="5">
    <location>
        <position position="237"/>
    </location>
    <ligand>
        <name>dimethylallyl diphosphate</name>
        <dbReference type="ChEBI" id="CHEBI:57623"/>
    </ligand>
</feature>
<name>Q029M3_SOLUE</name>
<dbReference type="GO" id="GO:0051539">
    <property type="term" value="F:4 iron, 4 sulfur cluster binding"/>
    <property type="evidence" value="ECO:0007669"/>
    <property type="project" value="UniProtKB-UniRule"/>
</dbReference>
<dbReference type="NCBIfam" id="NF002188">
    <property type="entry name" value="PRK01045.1-2"/>
    <property type="match status" value="1"/>
</dbReference>
<comment type="catalytic activity">
    <reaction evidence="5">
        <text>isopentenyl diphosphate + 2 oxidized [2Fe-2S]-[ferredoxin] + H2O = (2E)-4-hydroxy-3-methylbut-2-enyl diphosphate + 2 reduced [2Fe-2S]-[ferredoxin] + 2 H(+)</text>
        <dbReference type="Rhea" id="RHEA:24488"/>
        <dbReference type="Rhea" id="RHEA-COMP:10000"/>
        <dbReference type="Rhea" id="RHEA-COMP:10001"/>
        <dbReference type="ChEBI" id="CHEBI:15377"/>
        <dbReference type="ChEBI" id="CHEBI:15378"/>
        <dbReference type="ChEBI" id="CHEBI:33737"/>
        <dbReference type="ChEBI" id="CHEBI:33738"/>
        <dbReference type="ChEBI" id="CHEBI:128753"/>
        <dbReference type="ChEBI" id="CHEBI:128769"/>
        <dbReference type="EC" id="1.17.7.4"/>
    </reaction>
</comment>
<comment type="function">
    <text evidence="5">Catalyzes the conversion of 1-hydroxy-2-methyl-2-(E)-butenyl 4-diphosphate (HMBPP) into a mixture of isopentenyl diphosphate (IPP) and dimethylallyl diphosphate (DMAPP). Acts in the terminal step of the DOXP/MEP pathway for isoprenoid precursor biosynthesis.</text>
</comment>
<feature type="binding site" evidence="5">
    <location>
        <position position="237"/>
    </location>
    <ligand>
        <name>isopentenyl diphosphate</name>
        <dbReference type="ChEBI" id="CHEBI:128769"/>
    </ligand>
</feature>
<feature type="binding site" evidence="5">
    <location>
        <position position="54"/>
    </location>
    <ligand>
        <name>isopentenyl diphosphate</name>
        <dbReference type="ChEBI" id="CHEBI:128769"/>
    </ligand>
</feature>
<keyword evidence="5 6" id="KW-0560">Oxidoreductase</keyword>
<dbReference type="InterPro" id="IPR003451">
    <property type="entry name" value="LytB/IspH"/>
</dbReference>
<feature type="binding site" evidence="5">
    <location>
        <position position="235"/>
    </location>
    <ligand>
        <name>isopentenyl diphosphate</name>
        <dbReference type="ChEBI" id="CHEBI:128769"/>
    </ligand>
</feature>
<feature type="binding site" evidence="5">
    <location>
        <position position="137"/>
    </location>
    <ligand>
        <name>dimethylallyl diphosphate</name>
        <dbReference type="ChEBI" id="CHEBI:57623"/>
    </ligand>
</feature>
<protein>
    <recommendedName>
        <fullName evidence="5">4-hydroxy-3-methylbut-2-enyl diphosphate reductase</fullName>
        <shortName evidence="5">HMBPP reductase</shortName>
        <ecNumber evidence="5">1.17.7.4</ecNumber>
    </recommendedName>
</protein>
<comment type="pathway">
    <text evidence="5">Isoprenoid biosynthesis; isopentenyl diphosphate biosynthesis via DXP pathway; isopentenyl diphosphate from 1-deoxy-D-xylulose 5-phosphate: step 6/6.</text>
</comment>
<dbReference type="GO" id="GO:0046872">
    <property type="term" value="F:metal ion binding"/>
    <property type="evidence" value="ECO:0007669"/>
    <property type="project" value="UniProtKB-KW"/>
</dbReference>
<dbReference type="NCBIfam" id="NF002190">
    <property type="entry name" value="PRK01045.1-4"/>
    <property type="match status" value="1"/>
</dbReference>
<dbReference type="HOGENOM" id="CLU_027486_1_0_0"/>
<evidence type="ECO:0000256" key="5">
    <source>
        <dbReference type="HAMAP-Rule" id="MF_00191"/>
    </source>
</evidence>
<dbReference type="GO" id="GO:0019288">
    <property type="term" value="P:isopentenyl diphosphate biosynthetic process, methylerythritol 4-phosphate pathway"/>
    <property type="evidence" value="ECO:0007669"/>
    <property type="project" value="UniProtKB-UniRule"/>
</dbReference>
<reference evidence="6" key="1">
    <citation type="submission" date="2006-10" db="EMBL/GenBank/DDBJ databases">
        <title>Complete sequence of Solibacter usitatus Ellin6076.</title>
        <authorList>
            <consortium name="US DOE Joint Genome Institute"/>
            <person name="Copeland A."/>
            <person name="Lucas S."/>
            <person name="Lapidus A."/>
            <person name="Barry K."/>
            <person name="Detter J.C."/>
            <person name="Glavina del Rio T."/>
            <person name="Hammon N."/>
            <person name="Israni S."/>
            <person name="Dalin E."/>
            <person name="Tice H."/>
            <person name="Pitluck S."/>
            <person name="Thompson L.S."/>
            <person name="Brettin T."/>
            <person name="Bruce D."/>
            <person name="Han C."/>
            <person name="Tapia R."/>
            <person name="Gilna P."/>
            <person name="Schmutz J."/>
            <person name="Larimer F."/>
            <person name="Land M."/>
            <person name="Hauser L."/>
            <person name="Kyrpides N."/>
            <person name="Mikhailova N."/>
            <person name="Janssen P.H."/>
            <person name="Kuske C.R."/>
            <person name="Richardson P."/>
        </authorList>
    </citation>
    <scope>NUCLEOTIDE SEQUENCE</scope>
    <source>
        <strain evidence="6">Ellin6076</strain>
    </source>
</reference>
<feature type="binding site" evidence="5">
    <location>
        <position position="87"/>
    </location>
    <ligand>
        <name>(2E)-4-hydroxy-3-methylbut-2-enyl diphosphate</name>
        <dbReference type="ChEBI" id="CHEBI:128753"/>
    </ligand>
</feature>
<dbReference type="NCBIfam" id="NF002189">
    <property type="entry name" value="PRK01045.1-3"/>
    <property type="match status" value="1"/>
</dbReference>
<evidence type="ECO:0000256" key="4">
    <source>
        <dbReference type="ARBA" id="ARBA00023014"/>
    </source>
</evidence>
<feature type="binding site" evidence="5">
    <location>
        <position position="279"/>
    </location>
    <ligand>
        <name>isopentenyl diphosphate</name>
        <dbReference type="ChEBI" id="CHEBI:128769"/>
    </ligand>
</feature>
<dbReference type="PANTHER" id="PTHR30426:SF0">
    <property type="entry name" value="4-HYDROXY-3-METHYLBUT-2-ENYL DIPHOSPHATE REDUCTASE"/>
    <property type="match status" value="1"/>
</dbReference>
<feature type="binding site" evidence="5">
    <location>
        <position position="236"/>
    </location>
    <ligand>
        <name>(2E)-4-hydroxy-3-methylbut-2-enyl diphosphate</name>
        <dbReference type="ChEBI" id="CHEBI:128753"/>
    </ligand>
</feature>
<dbReference type="InParanoid" id="Q029M3"/>
<feature type="binding site" evidence="5">
    <location>
        <position position="54"/>
    </location>
    <ligand>
        <name>dimethylallyl diphosphate</name>
        <dbReference type="ChEBI" id="CHEBI:57623"/>
    </ligand>
</feature>